<feature type="transmembrane region" description="Helical" evidence="7">
    <location>
        <begin position="14"/>
        <end position="37"/>
    </location>
</feature>
<feature type="domain" description="ABC transmembrane type-1" evidence="8">
    <location>
        <begin position="143"/>
        <end position="334"/>
    </location>
</feature>
<dbReference type="SUPFAM" id="SSF161098">
    <property type="entry name" value="MetI-like"/>
    <property type="match status" value="1"/>
</dbReference>
<evidence type="ECO:0000313" key="10">
    <source>
        <dbReference type="Proteomes" id="UP000050502"/>
    </source>
</evidence>
<dbReference type="InterPro" id="IPR000515">
    <property type="entry name" value="MetI-like"/>
</dbReference>
<organism evidence="9 10">
    <name type="scientific">Ardenticatena maritima</name>
    <dbReference type="NCBI Taxonomy" id="872965"/>
    <lineage>
        <taxon>Bacteria</taxon>
        <taxon>Bacillati</taxon>
        <taxon>Chloroflexota</taxon>
        <taxon>Ardenticatenia</taxon>
        <taxon>Ardenticatenales</taxon>
        <taxon>Ardenticatenaceae</taxon>
        <taxon>Ardenticatena</taxon>
    </lineage>
</organism>
<dbReference type="Pfam" id="PF00528">
    <property type="entry name" value="BPD_transp_1"/>
    <property type="match status" value="1"/>
</dbReference>
<feature type="transmembrane region" description="Helical" evidence="7">
    <location>
        <begin position="254"/>
        <end position="279"/>
    </location>
</feature>
<feature type="transmembrane region" description="Helical" evidence="7">
    <location>
        <begin position="178"/>
        <end position="202"/>
    </location>
</feature>
<name>A0A0N8GS14_9CHLR</name>
<dbReference type="GO" id="GO:0005886">
    <property type="term" value="C:plasma membrane"/>
    <property type="evidence" value="ECO:0007669"/>
    <property type="project" value="UniProtKB-SubCell"/>
</dbReference>
<evidence type="ECO:0000256" key="7">
    <source>
        <dbReference type="RuleBase" id="RU363032"/>
    </source>
</evidence>
<proteinExistence type="inferred from homology"/>
<keyword evidence="5 7" id="KW-1133">Transmembrane helix</keyword>
<evidence type="ECO:0000256" key="1">
    <source>
        <dbReference type="ARBA" id="ARBA00004651"/>
    </source>
</evidence>
<evidence type="ECO:0000256" key="3">
    <source>
        <dbReference type="ARBA" id="ARBA00022475"/>
    </source>
</evidence>
<evidence type="ECO:0000256" key="4">
    <source>
        <dbReference type="ARBA" id="ARBA00022692"/>
    </source>
</evidence>
<dbReference type="AlphaFoldDB" id="A0A0N8GS14"/>
<keyword evidence="6 7" id="KW-0472">Membrane</keyword>
<evidence type="ECO:0000256" key="2">
    <source>
        <dbReference type="ARBA" id="ARBA00022448"/>
    </source>
</evidence>
<reference evidence="9 10" key="1">
    <citation type="submission" date="2015-07" db="EMBL/GenBank/DDBJ databases">
        <title>Whole genome sequence of Ardenticatena maritima DSM 23922.</title>
        <authorList>
            <person name="Hemp J."/>
            <person name="Ward L.M."/>
            <person name="Pace L.A."/>
            <person name="Fischer W.W."/>
        </authorList>
    </citation>
    <scope>NUCLEOTIDE SEQUENCE [LARGE SCALE GENOMIC DNA]</scope>
    <source>
        <strain evidence="9 10">110S</strain>
    </source>
</reference>
<dbReference type="PATRIC" id="fig|872965.6.peg.1746"/>
<evidence type="ECO:0000256" key="6">
    <source>
        <dbReference type="ARBA" id="ARBA00023136"/>
    </source>
</evidence>
<evidence type="ECO:0000259" key="8">
    <source>
        <dbReference type="PROSITE" id="PS50928"/>
    </source>
</evidence>
<keyword evidence="4 7" id="KW-0812">Transmembrane</keyword>
<dbReference type="CDD" id="cd06261">
    <property type="entry name" value="TM_PBP2"/>
    <property type="match status" value="1"/>
</dbReference>
<comment type="caution">
    <text evidence="9">The sequence shown here is derived from an EMBL/GenBank/DDBJ whole genome shotgun (WGS) entry which is preliminary data.</text>
</comment>
<evidence type="ECO:0000256" key="5">
    <source>
        <dbReference type="ARBA" id="ARBA00022989"/>
    </source>
</evidence>
<comment type="subcellular location">
    <subcellularLocation>
        <location evidence="1 7">Cell membrane</location>
        <topology evidence="1 7">Multi-pass membrane protein</topology>
    </subcellularLocation>
</comment>
<dbReference type="GO" id="GO:0055085">
    <property type="term" value="P:transmembrane transport"/>
    <property type="evidence" value="ECO:0007669"/>
    <property type="project" value="InterPro"/>
</dbReference>
<keyword evidence="2 7" id="KW-0813">Transport</keyword>
<comment type="similarity">
    <text evidence="7">Belongs to the binding-protein-dependent transport system permease family.</text>
</comment>
<dbReference type="Gene3D" id="1.10.3720.10">
    <property type="entry name" value="MetI-like"/>
    <property type="match status" value="1"/>
</dbReference>
<dbReference type="EMBL" id="LGKN01000005">
    <property type="protein sequence ID" value="KPL88026.1"/>
    <property type="molecule type" value="Genomic_DNA"/>
</dbReference>
<protein>
    <submittedName>
        <fullName evidence="9">ABC transporter permease</fullName>
    </submittedName>
</protein>
<accession>A0A0N8GS14</accession>
<gene>
    <name evidence="9" type="ORF">SE16_08535</name>
</gene>
<dbReference type="InterPro" id="IPR035906">
    <property type="entry name" value="MetI-like_sf"/>
</dbReference>
<dbReference type="OrthoDB" id="9784933at2"/>
<dbReference type="PANTHER" id="PTHR43744:SF6">
    <property type="entry name" value="ABC TRANSPORTER PERMEASE PROTEIN YESQ-RELATED"/>
    <property type="match status" value="1"/>
</dbReference>
<dbReference type="PROSITE" id="PS50928">
    <property type="entry name" value="ABC_TM1"/>
    <property type="match status" value="1"/>
</dbReference>
<feature type="transmembrane region" description="Helical" evidence="7">
    <location>
        <begin position="147"/>
        <end position="166"/>
    </location>
</feature>
<sequence length="349" mass="39845">MYAKTLLPKRVREWVLNVTLTGLTILLLVAFLIPMAYGVTTALKTNNQFSEPGAPWWPARARTFEYEGEEYEVYLVPIDGEIKHMALYKKGRKTSLLIDIEHPEQGPIEWEGNWRQLERDWEFAPQWQNFKRAWDTIDFPLLLRNTLMYAGITTFGAVMSAAVVAYGFARFRIPGKQILFMLMLSTVILPGAVTLIPTYYVFLKIGWVGTWLPLIVPAFFSWGTNVFLLRQFFLTIPRDLDEAAMIDGANPLRIFLSILLPMSKPALTAVALFHFFWAWNDFFGPLIYLAGHPEKFPITVGLTQFNNLYSQSTNLIQAASLISAVIPLLVFFFAQRIFMQGVVITGVEK</sequence>
<dbReference type="Proteomes" id="UP000050502">
    <property type="component" value="Unassembled WGS sequence"/>
</dbReference>
<keyword evidence="3" id="KW-1003">Cell membrane</keyword>
<feature type="transmembrane region" description="Helical" evidence="7">
    <location>
        <begin position="315"/>
        <end position="334"/>
    </location>
</feature>
<feature type="transmembrane region" description="Helical" evidence="7">
    <location>
        <begin position="214"/>
        <end position="233"/>
    </location>
</feature>
<evidence type="ECO:0000313" key="9">
    <source>
        <dbReference type="EMBL" id="KPL88026.1"/>
    </source>
</evidence>
<dbReference type="PANTHER" id="PTHR43744">
    <property type="entry name" value="ABC TRANSPORTER PERMEASE PROTEIN MG189-RELATED-RELATED"/>
    <property type="match status" value="1"/>
</dbReference>